<evidence type="ECO:0000313" key="4">
    <source>
        <dbReference type="Proteomes" id="UP001527866"/>
    </source>
</evidence>
<reference evidence="3 4" key="1">
    <citation type="submission" date="2023-01" db="EMBL/GenBank/DDBJ databases">
        <title>Draft genome sequence of Nocardiopsis sp. RSe5-2 isolated from halophytes.</title>
        <authorList>
            <person name="Duangmal K."/>
            <person name="Chantavorakit T."/>
        </authorList>
    </citation>
    <scope>NUCLEOTIDE SEQUENCE [LARGE SCALE GENOMIC DNA]</scope>
    <source>
        <strain evidence="3 4">RSe5-2</strain>
    </source>
</reference>
<evidence type="ECO:0000256" key="2">
    <source>
        <dbReference type="SAM" id="Phobius"/>
    </source>
</evidence>
<accession>A0ABT4TWX5</accession>
<proteinExistence type="predicted"/>
<gene>
    <name evidence="3" type="ORF">O4J56_00965</name>
</gene>
<keyword evidence="4" id="KW-1185">Reference proteome</keyword>
<evidence type="ECO:0000313" key="3">
    <source>
        <dbReference type="EMBL" id="MDA2809193.1"/>
    </source>
</evidence>
<protein>
    <recommendedName>
        <fullName evidence="5">DUF2946 domain-containing protein</fullName>
    </recommendedName>
</protein>
<keyword evidence="2" id="KW-0472">Membrane</keyword>
<dbReference type="Proteomes" id="UP001527866">
    <property type="component" value="Unassembled WGS sequence"/>
</dbReference>
<comment type="caution">
    <text evidence="3">The sequence shown here is derived from an EMBL/GenBank/DDBJ whole genome shotgun (WGS) entry which is preliminary data.</text>
</comment>
<keyword evidence="2" id="KW-0812">Transmembrane</keyword>
<feature type="transmembrane region" description="Helical" evidence="2">
    <location>
        <begin position="7"/>
        <end position="28"/>
    </location>
</feature>
<name>A0ABT4TWX5_9ACTN</name>
<organism evidence="3 4">
    <name type="scientific">Nocardiopsis endophytica</name>
    <dbReference type="NCBI Taxonomy" id="3018445"/>
    <lineage>
        <taxon>Bacteria</taxon>
        <taxon>Bacillati</taxon>
        <taxon>Actinomycetota</taxon>
        <taxon>Actinomycetes</taxon>
        <taxon>Streptosporangiales</taxon>
        <taxon>Nocardiopsidaceae</taxon>
        <taxon>Nocardiopsis</taxon>
    </lineage>
</organism>
<sequence>MELRLRPVWICGGAALALWLWAACLVFVPLAPTDDSWVLCSRPPAVAPPDSSRDGVIDADSDPAVCNNDRDERLLGAVAPLTLSVPAATAFAVLFARPRPAGPRGTGAQGPEDGRNG</sequence>
<evidence type="ECO:0000256" key="1">
    <source>
        <dbReference type="SAM" id="MobiDB-lite"/>
    </source>
</evidence>
<dbReference type="RefSeq" id="WP_270683108.1">
    <property type="nucleotide sequence ID" value="NZ_JAQFWQ010000002.1"/>
</dbReference>
<feature type="region of interest" description="Disordered" evidence="1">
    <location>
        <begin position="98"/>
        <end position="117"/>
    </location>
</feature>
<feature type="transmembrane region" description="Helical" evidence="2">
    <location>
        <begin position="77"/>
        <end position="96"/>
    </location>
</feature>
<evidence type="ECO:0008006" key="5">
    <source>
        <dbReference type="Google" id="ProtNLM"/>
    </source>
</evidence>
<dbReference type="PROSITE" id="PS51257">
    <property type="entry name" value="PROKAR_LIPOPROTEIN"/>
    <property type="match status" value="1"/>
</dbReference>
<keyword evidence="2" id="KW-1133">Transmembrane helix</keyword>
<dbReference type="EMBL" id="JAQFWQ010000002">
    <property type="protein sequence ID" value="MDA2809193.1"/>
    <property type="molecule type" value="Genomic_DNA"/>
</dbReference>